<dbReference type="CDD" id="cd03112">
    <property type="entry name" value="CobW-like"/>
    <property type="match status" value="1"/>
</dbReference>
<dbReference type="SMART" id="SM00833">
    <property type="entry name" value="CobW_C"/>
    <property type="match status" value="1"/>
</dbReference>
<keyword evidence="10" id="KW-1185">Reference proteome</keyword>
<dbReference type="SUPFAM" id="SSF52540">
    <property type="entry name" value="P-loop containing nucleoside triphosphate hydrolases"/>
    <property type="match status" value="1"/>
</dbReference>
<feature type="compositionally biased region" description="Basic and acidic residues" evidence="7">
    <location>
        <begin position="520"/>
        <end position="531"/>
    </location>
</feature>
<dbReference type="RefSeq" id="WP_011700407.1">
    <property type="nucleotide sequence ID" value="NC_008554.1"/>
</dbReference>
<evidence type="ECO:0000259" key="8">
    <source>
        <dbReference type="SMART" id="SM00833"/>
    </source>
</evidence>
<evidence type="ECO:0000256" key="3">
    <source>
        <dbReference type="ARBA" id="ARBA00023186"/>
    </source>
</evidence>
<dbReference type="InterPro" id="IPR011629">
    <property type="entry name" value="CobW-like_C"/>
</dbReference>
<dbReference type="Pfam" id="PF02492">
    <property type="entry name" value="cobW"/>
    <property type="match status" value="1"/>
</dbReference>
<keyword evidence="2" id="KW-0378">Hydrolase</keyword>
<protein>
    <submittedName>
        <fullName evidence="9">Cobalamin synthesis protein, P47K</fullName>
    </submittedName>
</protein>
<proteinExistence type="inferred from homology"/>
<evidence type="ECO:0000256" key="1">
    <source>
        <dbReference type="ARBA" id="ARBA00022741"/>
    </source>
</evidence>
<dbReference type="GO" id="GO:0016787">
    <property type="term" value="F:hydrolase activity"/>
    <property type="evidence" value="ECO:0007669"/>
    <property type="project" value="UniProtKB-KW"/>
</dbReference>
<evidence type="ECO:0000256" key="5">
    <source>
        <dbReference type="ARBA" id="ARBA00045658"/>
    </source>
</evidence>
<dbReference type="InterPro" id="IPR027417">
    <property type="entry name" value="P-loop_NTPase"/>
</dbReference>
<sequence length="624" mass="69806">MKPDMFLNRFFQGDLHSRPEDGIQELLRAVLVRANFVPAVRRRVGWRGLKQVMAEGECWTVRINGFAGVFGLFFGGLESCPAWFRGRFLLYYFPDPDEDLVEKFSLRAVESTQRPDYLHLVRDFPSHGEFSDLFGIGLFGLAVHPGGRALALKLESLSSIRTIAEDGVFLSDNGQPVPMIAPGGRDQDFPAMETASGLFDTLAASITFNLGQPPCHLSERRFPAEQIVYDRAGVTRSVAVGDVWKSILLLGYGESRFENLEEADPDTNRPPIHCLRWHSPEPRPPDYSERLWWEAHRLGPGKTIGKKLPALDERPPLVILTGFLGSGKTSFLQHFIEYQTQRSRFVAVIQNEIGEVALDGKLLDYTVTEIDEGCVCCSLIGSLKRAVQGILKSFSPDAIVLETSGLANPKNLLDELEELAEWVRFDTTVTMVDALNFDAGLKDYRIVADQVAVADVLILNKSDLVDEMRLRDLRRRLRQLNPNAPVVVSCRGDVQPALIFGLDDRSRPVHDRNGPAAAGDDGRPHHTHAHDHLISRTIRVPRVLDRQAFITAIESLPSPIFRVKGLIELSAPRQTTLLQYVAGRWDITPFPDPQTQDRFLTFIGRTEEPDPFQTAEASIRAAET</sequence>
<dbReference type="PANTHER" id="PTHR13748:SF62">
    <property type="entry name" value="COBW DOMAIN-CONTAINING PROTEIN"/>
    <property type="match status" value="1"/>
</dbReference>
<keyword evidence="1" id="KW-0547">Nucleotide-binding</keyword>
<evidence type="ECO:0000256" key="2">
    <source>
        <dbReference type="ARBA" id="ARBA00022801"/>
    </source>
</evidence>
<dbReference type="Proteomes" id="UP000001784">
    <property type="component" value="Chromosome"/>
</dbReference>
<dbReference type="STRING" id="335543.Sfum_3612"/>
<dbReference type="GO" id="GO:0000166">
    <property type="term" value="F:nucleotide binding"/>
    <property type="evidence" value="ECO:0007669"/>
    <property type="project" value="UniProtKB-KW"/>
</dbReference>
<dbReference type="eggNOG" id="COG0523">
    <property type="taxonomic scope" value="Bacteria"/>
</dbReference>
<comment type="catalytic activity">
    <reaction evidence="6">
        <text>GTP + H2O = GDP + phosphate + H(+)</text>
        <dbReference type="Rhea" id="RHEA:19669"/>
        <dbReference type="ChEBI" id="CHEBI:15377"/>
        <dbReference type="ChEBI" id="CHEBI:15378"/>
        <dbReference type="ChEBI" id="CHEBI:37565"/>
        <dbReference type="ChEBI" id="CHEBI:43474"/>
        <dbReference type="ChEBI" id="CHEBI:58189"/>
    </reaction>
    <physiologicalReaction direction="left-to-right" evidence="6">
        <dbReference type="Rhea" id="RHEA:19670"/>
    </physiologicalReaction>
</comment>
<feature type="domain" description="CobW C-terminal" evidence="8">
    <location>
        <begin position="533"/>
        <end position="623"/>
    </location>
</feature>
<dbReference type="InterPro" id="IPR003495">
    <property type="entry name" value="CobW/HypB/UreG_nucleotide-bd"/>
</dbReference>
<keyword evidence="3" id="KW-0143">Chaperone</keyword>
<evidence type="ECO:0000313" key="10">
    <source>
        <dbReference type="Proteomes" id="UP000001784"/>
    </source>
</evidence>
<feature type="region of interest" description="Disordered" evidence="7">
    <location>
        <begin position="506"/>
        <end position="531"/>
    </location>
</feature>
<name>A0LPD0_SYNFM</name>
<dbReference type="SUPFAM" id="SSF90002">
    <property type="entry name" value="Hypothetical protein YjiA, C-terminal domain"/>
    <property type="match status" value="1"/>
</dbReference>
<dbReference type="PANTHER" id="PTHR13748">
    <property type="entry name" value="COBW-RELATED"/>
    <property type="match status" value="1"/>
</dbReference>
<dbReference type="Pfam" id="PF07683">
    <property type="entry name" value="CobW_C"/>
    <property type="match status" value="1"/>
</dbReference>
<dbReference type="InterPro" id="IPR036627">
    <property type="entry name" value="CobW-likC_sf"/>
</dbReference>
<gene>
    <name evidence="9" type="ordered locus">Sfum_3612</name>
</gene>
<evidence type="ECO:0000256" key="7">
    <source>
        <dbReference type="SAM" id="MobiDB-lite"/>
    </source>
</evidence>
<dbReference type="HOGENOM" id="CLU_448864_0_0_7"/>
<dbReference type="EMBL" id="CP000478">
    <property type="protein sequence ID" value="ABK19282.1"/>
    <property type="molecule type" value="Genomic_DNA"/>
</dbReference>
<dbReference type="GO" id="GO:0005737">
    <property type="term" value="C:cytoplasm"/>
    <property type="evidence" value="ECO:0007669"/>
    <property type="project" value="TreeGrafter"/>
</dbReference>
<dbReference type="Gene3D" id="3.40.50.300">
    <property type="entry name" value="P-loop containing nucleotide triphosphate hydrolases"/>
    <property type="match status" value="1"/>
</dbReference>
<reference evidence="9 10" key="1">
    <citation type="submission" date="2006-10" db="EMBL/GenBank/DDBJ databases">
        <title>Complete sequence of Syntrophobacter fumaroxidans MPOB.</title>
        <authorList>
            <consortium name="US DOE Joint Genome Institute"/>
            <person name="Copeland A."/>
            <person name="Lucas S."/>
            <person name="Lapidus A."/>
            <person name="Barry K."/>
            <person name="Detter J.C."/>
            <person name="Glavina del Rio T."/>
            <person name="Hammon N."/>
            <person name="Israni S."/>
            <person name="Pitluck S."/>
            <person name="Goltsman E.G."/>
            <person name="Martinez M."/>
            <person name="Schmutz J."/>
            <person name="Larimer F."/>
            <person name="Land M."/>
            <person name="Hauser L."/>
            <person name="Kyrpides N."/>
            <person name="Kim E."/>
            <person name="Boone D.R."/>
            <person name="Brockman F."/>
            <person name="Culley D."/>
            <person name="Ferry J."/>
            <person name="Gunsalus R."/>
            <person name="McInerney M.J."/>
            <person name="Morrison M."/>
            <person name="Plugge C."/>
            <person name="Rohlin L."/>
            <person name="Scholten J."/>
            <person name="Sieber J."/>
            <person name="Stams A.J.M."/>
            <person name="Worm P."/>
            <person name="Henstra A.M."/>
            <person name="Richardson P."/>
        </authorList>
    </citation>
    <scope>NUCLEOTIDE SEQUENCE [LARGE SCALE GENOMIC DNA]</scope>
    <source>
        <strain evidence="10">DSM 10017 / MPOB</strain>
    </source>
</reference>
<dbReference type="KEGG" id="sfu:Sfum_3612"/>
<dbReference type="AlphaFoldDB" id="A0LPD0"/>
<dbReference type="Gene3D" id="3.30.1220.10">
    <property type="entry name" value="CobW-like, C-terminal domain"/>
    <property type="match status" value="1"/>
</dbReference>
<evidence type="ECO:0000256" key="4">
    <source>
        <dbReference type="ARBA" id="ARBA00034320"/>
    </source>
</evidence>
<comment type="function">
    <text evidence="5">Zinc chaperone that directly transfers zinc cofactor to target proteins, thereby activating them. Zinc is transferred from the CXCC motif in the GTPase domain to the zinc binding site in target proteins in a process requiring GTP hydrolysis.</text>
</comment>
<dbReference type="InParanoid" id="A0LPD0"/>
<accession>A0LPD0</accession>
<evidence type="ECO:0000256" key="6">
    <source>
        <dbReference type="ARBA" id="ARBA00049117"/>
    </source>
</evidence>
<comment type="similarity">
    <text evidence="4">Belongs to the SIMIBI class G3E GTPase family. ZNG1 subfamily.</text>
</comment>
<evidence type="ECO:0000313" key="9">
    <source>
        <dbReference type="EMBL" id="ABK19282.1"/>
    </source>
</evidence>
<organism evidence="9 10">
    <name type="scientific">Syntrophobacter fumaroxidans (strain DSM 10017 / MPOB)</name>
    <dbReference type="NCBI Taxonomy" id="335543"/>
    <lineage>
        <taxon>Bacteria</taxon>
        <taxon>Pseudomonadati</taxon>
        <taxon>Thermodesulfobacteriota</taxon>
        <taxon>Syntrophobacteria</taxon>
        <taxon>Syntrophobacterales</taxon>
        <taxon>Syntrophobacteraceae</taxon>
        <taxon>Syntrophobacter</taxon>
    </lineage>
</organism>
<dbReference type="InterPro" id="IPR051316">
    <property type="entry name" value="Zinc-reg_GTPase_activator"/>
</dbReference>